<dbReference type="Gene3D" id="1.25.40.10">
    <property type="entry name" value="Tetratricopeptide repeat domain"/>
    <property type="match status" value="1"/>
</dbReference>
<dbReference type="GO" id="GO:0016887">
    <property type="term" value="F:ATP hydrolysis activity"/>
    <property type="evidence" value="ECO:0007669"/>
    <property type="project" value="InterPro"/>
</dbReference>
<dbReference type="InterPro" id="IPR003960">
    <property type="entry name" value="ATPase_AAA_CS"/>
</dbReference>
<dbReference type="InterPro" id="IPR027417">
    <property type="entry name" value="P-loop_NTPase"/>
</dbReference>
<dbReference type="EMBL" id="AEDD01000009">
    <property type="protein sequence ID" value="EFM09957.1"/>
    <property type="molecule type" value="Genomic_DNA"/>
</dbReference>
<dbReference type="PANTHER" id="PTHR23077">
    <property type="entry name" value="AAA-FAMILY ATPASE"/>
    <property type="match status" value="1"/>
</dbReference>
<keyword evidence="8" id="KW-1185">Reference proteome</keyword>
<keyword evidence="1 4" id="KW-0547">Nucleotide-binding</keyword>
<dbReference type="Proteomes" id="UP000005387">
    <property type="component" value="Unassembled WGS sequence"/>
</dbReference>
<evidence type="ECO:0000256" key="2">
    <source>
        <dbReference type="ARBA" id="ARBA00022840"/>
    </source>
</evidence>
<dbReference type="Pfam" id="PF17862">
    <property type="entry name" value="AAA_lid_3"/>
    <property type="match status" value="1"/>
</dbReference>
<keyword evidence="3" id="KW-0175">Coiled coil</keyword>
<feature type="domain" description="AAA+ ATPase" evidence="6">
    <location>
        <begin position="174"/>
        <end position="310"/>
    </location>
</feature>
<protein>
    <submittedName>
        <fullName evidence="7">AAA ATPase central domain protein</fullName>
    </submittedName>
</protein>
<dbReference type="PROSITE" id="PS00674">
    <property type="entry name" value="AAA"/>
    <property type="match status" value="1"/>
</dbReference>
<dbReference type="InterPro" id="IPR011990">
    <property type="entry name" value="TPR-like_helical_dom_sf"/>
</dbReference>
<dbReference type="OrthoDB" id="9809379at2"/>
<dbReference type="InterPro" id="IPR003593">
    <property type="entry name" value="AAA+_ATPase"/>
</dbReference>
<evidence type="ECO:0000256" key="3">
    <source>
        <dbReference type="ARBA" id="ARBA00023054"/>
    </source>
</evidence>
<evidence type="ECO:0000256" key="5">
    <source>
        <dbReference type="SAM" id="MobiDB-lite"/>
    </source>
</evidence>
<comment type="similarity">
    <text evidence="4">Belongs to the AAA ATPase family.</text>
</comment>
<feature type="region of interest" description="Disordered" evidence="5">
    <location>
        <begin position="95"/>
        <end position="124"/>
    </location>
</feature>
<feature type="compositionally biased region" description="Basic and acidic residues" evidence="5">
    <location>
        <begin position="107"/>
        <end position="116"/>
    </location>
</feature>
<name>E0ICS1_9BACL</name>
<dbReference type="SUPFAM" id="SSF52540">
    <property type="entry name" value="P-loop containing nucleoside triphosphate hydrolases"/>
    <property type="match status" value="1"/>
</dbReference>
<dbReference type="InterPro" id="IPR003959">
    <property type="entry name" value="ATPase_AAA_core"/>
</dbReference>
<dbReference type="eggNOG" id="COG0464">
    <property type="taxonomic scope" value="Bacteria"/>
</dbReference>
<evidence type="ECO:0000256" key="1">
    <source>
        <dbReference type="ARBA" id="ARBA00022741"/>
    </source>
</evidence>
<sequence>MNRLRWLQQMAQSHPEQAEAWYWVGVEHMENDQSMEAVLAFTEGLKIADEQQKPLFLQKLALAASLPAKQLPQDESAHAASEPSPLAPPVAIVQSASPSVSPASNERPVERSDRGSHPFQVISGGQSTAAPAAEAASISFKDVAGLSDLKKTIHMKIISPFYNQGLFSKFRKKAGGGVLLYGPPGCGKTFIAKATAGECRANFYPIHIADILDPYIGVSERNLHELFSKARAQKPSILFIDEIDAIGHDRSKSSANFRGLVDTFLTEMEGIDSSTDQVLVMGATNMPWDVDNALKRPGRFDRLIFVAPPDEDARETIFRLKLDGRMAEQIAYDWLAKHTEYFSGADIEQVCERAVEFVLEEIMETNVERPIQMRDMERALQTVTPSTLEWLRTAKNFVRYANQSGSYNDVEDYLRKYGKRL</sequence>
<dbReference type="SUPFAM" id="SSF48452">
    <property type="entry name" value="TPR-like"/>
    <property type="match status" value="1"/>
</dbReference>
<evidence type="ECO:0000313" key="8">
    <source>
        <dbReference type="Proteomes" id="UP000005387"/>
    </source>
</evidence>
<dbReference type="RefSeq" id="WP_006039448.1">
    <property type="nucleotide sequence ID" value="NZ_AEDD01000009.1"/>
</dbReference>
<evidence type="ECO:0000259" key="6">
    <source>
        <dbReference type="SMART" id="SM00382"/>
    </source>
</evidence>
<dbReference type="SMART" id="SM00382">
    <property type="entry name" value="AAA"/>
    <property type="match status" value="1"/>
</dbReference>
<dbReference type="Pfam" id="PF00004">
    <property type="entry name" value="AAA"/>
    <property type="match status" value="1"/>
</dbReference>
<keyword evidence="2 4" id="KW-0067">ATP-binding</keyword>
<accession>E0ICS1</accession>
<dbReference type="GO" id="GO:0005524">
    <property type="term" value="F:ATP binding"/>
    <property type="evidence" value="ECO:0007669"/>
    <property type="project" value="UniProtKB-KW"/>
</dbReference>
<dbReference type="AlphaFoldDB" id="E0ICS1"/>
<dbReference type="InterPro" id="IPR050168">
    <property type="entry name" value="AAA_ATPase_domain"/>
</dbReference>
<dbReference type="Gene3D" id="3.40.50.300">
    <property type="entry name" value="P-loop containing nucleotide triphosphate hydrolases"/>
    <property type="match status" value="1"/>
</dbReference>
<dbReference type="PANTHER" id="PTHR23077:SF171">
    <property type="entry name" value="NUCLEAR VALOSIN-CONTAINING PROTEIN-LIKE"/>
    <property type="match status" value="1"/>
</dbReference>
<dbReference type="InterPro" id="IPR041569">
    <property type="entry name" value="AAA_lid_3"/>
</dbReference>
<feature type="compositionally biased region" description="Low complexity" evidence="5">
    <location>
        <begin position="95"/>
        <end position="104"/>
    </location>
</feature>
<proteinExistence type="inferred from homology"/>
<dbReference type="STRING" id="717606.PaecuDRAFT_3460"/>
<reference evidence="7 8" key="1">
    <citation type="submission" date="2010-07" db="EMBL/GenBank/DDBJ databases">
        <title>The draft genome of Paenibacillus curdlanolyticus YK9.</title>
        <authorList>
            <consortium name="US DOE Joint Genome Institute (JGI-PGF)"/>
            <person name="Lucas S."/>
            <person name="Copeland A."/>
            <person name="Lapidus A."/>
            <person name="Cheng J.-F."/>
            <person name="Bruce D."/>
            <person name="Goodwin L."/>
            <person name="Pitluck S."/>
            <person name="Land M.L."/>
            <person name="Hauser L."/>
            <person name="Chang Y.-J."/>
            <person name="Jeffries C."/>
            <person name="Anderson I.J."/>
            <person name="Johnson E."/>
            <person name="Loganathan U."/>
            <person name="Mulhopadhyay B."/>
            <person name="Kyrpides N."/>
            <person name="Woyke T.J."/>
        </authorList>
    </citation>
    <scope>NUCLEOTIDE SEQUENCE [LARGE SCALE GENOMIC DNA]</scope>
    <source>
        <strain evidence="7 8">YK9</strain>
    </source>
</reference>
<evidence type="ECO:0000313" key="7">
    <source>
        <dbReference type="EMBL" id="EFM09957.1"/>
    </source>
</evidence>
<evidence type="ECO:0000256" key="4">
    <source>
        <dbReference type="RuleBase" id="RU003651"/>
    </source>
</evidence>
<dbReference type="FunFam" id="3.40.50.300:FF:001025">
    <property type="entry name" value="ATPase family, AAA domain-containing 2B"/>
    <property type="match status" value="1"/>
</dbReference>
<gene>
    <name evidence="7" type="ORF">PaecuDRAFT_3460</name>
</gene>
<dbReference type="Gene3D" id="1.10.8.60">
    <property type="match status" value="1"/>
</dbReference>
<organism evidence="7 8">
    <name type="scientific">Paenibacillus curdlanolyticus YK9</name>
    <dbReference type="NCBI Taxonomy" id="717606"/>
    <lineage>
        <taxon>Bacteria</taxon>
        <taxon>Bacillati</taxon>
        <taxon>Bacillota</taxon>
        <taxon>Bacilli</taxon>
        <taxon>Bacillales</taxon>
        <taxon>Paenibacillaceae</taxon>
        <taxon>Paenibacillus</taxon>
    </lineage>
</organism>